<evidence type="ECO:0000313" key="3">
    <source>
        <dbReference type="EnsemblMetazoa" id="XP_050517265.1"/>
    </source>
</evidence>
<evidence type="ECO:0000313" key="4">
    <source>
        <dbReference type="Proteomes" id="UP001652700"/>
    </source>
</evidence>
<dbReference type="Gene3D" id="3.30.160.60">
    <property type="entry name" value="Classic Zinc Finger"/>
    <property type="match status" value="1"/>
</dbReference>
<dbReference type="PANTHER" id="PTHR33936">
    <property type="entry name" value="PROTEIN CBG17840"/>
    <property type="match status" value="1"/>
</dbReference>
<reference evidence="3" key="1">
    <citation type="submission" date="2025-05" db="UniProtKB">
        <authorList>
            <consortium name="EnsemblMetazoa"/>
        </authorList>
    </citation>
    <scope>IDENTIFICATION</scope>
</reference>
<dbReference type="PROSITE" id="PS50157">
    <property type="entry name" value="ZINC_FINGER_C2H2_2"/>
    <property type="match status" value="1"/>
</dbReference>
<dbReference type="SMART" id="SM00355">
    <property type="entry name" value="ZnF_C2H2"/>
    <property type="match status" value="3"/>
</dbReference>
<keyword evidence="1" id="KW-0862">Zinc</keyword>
<proteinExistence type="predicted"/>
<dbReference type="SUPFAM" id="SSF57667">
    <property type="entry name" value="beta-beta-alpha zinc fingers"/>
    <property type="match status" value="1"/>
</dbReference>
<dbReference type="RefSeq" id="XP_050517265.1">
    <property type="nucleotide sequence ID" value="XM_050661308.1"/>
</dbReference>
<organism evidence="3 4">
    <name type="scientific">Diabrotica virgifera virgifera</name>
    <name type="common">western corn rootworm</name>
    <dbReference type="NCBI Taxonomy" id="50390"/>
    <lineage>
        <taxon>Eukaryota</taxon>
        <taxon>Metazoa</taxon>
        <taxon>Ecdysozoa</taxon>
        <taxon>Arthropoda</taxon>
        <taxon>Hexapoda</taxon>
        <taxon>Insecta</taxon>
        <taxon>Pterygota</taxon>
        <taxon>Neoptera</taxon>
        <taxon>Endopterygota</taxon>
        <taxon>Coleoptera</taxon>
        <taxon>Polyphaga</taxon>
        <taxon>Cucujiformia</taxon>
        <taxon>Chrysomeloidea</taxon>
        <taxon>Chrysomelidae</taxon>
        <taxon>Galerucinae</taxon>
        <taxon>Diabroticina</taxon>
        <taxon>Diabroticites</taxon>
        <taxon>Diabrotica</taxon>
    </lineage>
</organism>
<dbReference type="Proteomes" id="UP001652700">
    <property type="component" value="Unplaced"/>
</dbReference>
<name>A0ABM5L4A7_DIAVI</name>
<evidence type="ECO:0000256" key="1">
    <source>
        <dbReference type="PROSITE-ProRule" id="PRU00042"/>
    </source>
</evidence>
<accession>A0ABM5L4A7</accession>
<keyword evidence="1" id="KW-0479">Metal-binding</keyword>
<dbReference type="GeneID" id="126891954"/>
<dbReference type="PROSITE" id="PS00028">
    <property type="entry name" value="ZINC_FINGER_C2H2_1"/>
    <property type="match status" value="1"/>
</dbReference>
<keyword evidence="4" id="KW-1185">Reference proteome</keyword>
<dbReference type="InterPro" id="IPR013087">
    <property type="entry name" value="Znf_C2H2_type"/>
</dbReference>
<feature type="domain" description="C2H2-type" evidence="2">
    <location>
        <begin position="4"/>
        <end position="32"/>
    </location>
</feature>
<dbReference type="PANTHER" id="PTHR33936:SF24">
    <property type="entry name" value="C2H2-TYPE DOMAIN-CONTAINING PROTEIN"/>
    <property type="match status" value="1"/>
</dbReference>
<evidence type="ECO:0000259" key="2">
    <source>
        <dbReference type="PROSITE" id="PS50157"/>
    </source>
</evidence>
<keyword evidence="1" id="KW-0863">Zinc-finger</keyword>
<dbReference type="InterPro" id="IPR052797">
    <property type="entry name" value="RegFact_GeneExpr_CellDeath"/>
</dbReference>
<dbReference type="EnsemblMetazoa" id="XM_050661308.1">
    <property type="protein sequence ID" value="XP_050517265.1"/>
    <property type="gene ID" value="LOC126891954"/>
</dbReference>
<protein>
    <recommendedName>
        <fullName evidence="2">C2H2-type domain-containing protein</fullName>
    </recommendedName>
</protein>
<dbReference type="InterPro" id="IPR036236">
    <property type="entry name" value="Znf_C2H2_sf"/>
</dbReference>
<sequence length="388" mass="44643">MSEHCCKVCNISFSLKGNLTKHLKTQHEKNKVKYDCGLCEYSSPRKDSLKEHRLKKHRPNFEDVNLSEIKKSVVACAMCDHKTETKTVMLEHYKLKHGITLAEKESLTFVSEDKFLEWKLEVENSDKNNFVCRRPKESAAGGKSISTFHCFRDGYFKTKGSNLRREKVLGSNKINGYCPAKMVAVTLPTGEVKVDFYRTHVGHQNDIKRMRLSKGERDKIAKNIAAKIPLKNILDNLRATVSNDEVKRRDLITLQDIRNVARDYKLKVKRKVKPKKTARRKLRKVSLQLDVCDDDRDHNDSFTHEEPVESVPQDTILGDMQNQEMIPGIGLKRKKELAMNEFLSVLHGANSEVDVDFIIKMIRQTQASMCTQNSVQNRAANTRIKFEH</sequence>